<feature type="domain" description="Glycosyl transferase family 1" evidence="4">
    <location>
        <begin position="381"/>
        <end position="551"/>
    </location>
</feature>
<dbReference type="PANTHER" id="PTHR45947:SF3">
    <property type="entry name" value="SULFOQUINOVOSYL TRANSFERASE SQD2"/>
    <property type="match status" value="1"/>
</dbReference>
<dbReference type="EMBL" id="QHLZ01000014">
    <property type="protein sequence ID" value="PXA64219.1"/>
    <property type="molecule type" value="Genomic_DNA"/>
</dbReference>
<dbReference type="Pfam" id="PF13579">
    <property type="entry name" value="Glyco_trans_4_4"/>
    <property type="match status" value="1"/>
</dbReference>
<protein>
    <recommendedName>
        <fullName evidence="1">D-inositol 3-phosphate glycosyltransferase</fullName>
    </recommendedName>
</protein>
<dbReference type="RefSeq" id="WP_110107504.1">
    <property type="nucleotide sequence ID" value="NZ_JACBZZ010000001.1"/>
</dbReference>
<evidence type="ECO:0000313" key="6">
    <source>
        <dbReference type="EMBL" id="PXA64219.1"/>
    </source>
</evidence>
<gene>
    <name evidence="6" type="ORF">CVS29_16475</name>
</gene>
<sequence length="584" mass="62695">MSLLKNLNLAARTAVNHLADDPVVLALQISRRLPAAVVTPAARLVTRLCPRSTSTPALLATYLTGDTAGLESKLSAALSSELQANRARLAADVALAAGQPAWAEQFLPLAQLSKRFPATLARNQWYHGDMEGAIAALSGQRGSMKRQQDRLVGESRTFNGWTPVLPKTSMVPVKGRVLHLLTNSLPHTGSGYAQRSHSILLAQQEAGREVLAVTRLGYPVQVGKVLAVGEDLVDGVRYRRMIPSRLAPTPDARLQQEAEELLKVALEFRPDVMHTTTHFANGLVVGAVAKALNIPWVYEVRGQLADTWASARGDAAKESERYAKFQASEARVMQDADAVVTLGTAMLDGIVGQGIASEKVVLGPNAVGGDFLLEPGTPSDAREKLGLDPALNYIGTVSSLVDYEGLDHLVEALAILAPEFPSLRVLLVGGGTAAPTLQAQAVRLGLADKVIFTGRVPREQASTYHQALDIFVVPRKDLDVTRAVTPLKPVEALASGRPVVASDLPALREIVDHGITGMLSTADDPQSLAKTLATLLGDEPLRRRLGGNGRQKVLQDRTWAANAQRYENKYQELINHQARKGASR</sequence>
<dbReference type="GO" id="GO:1901137">
    <property type="term" value="P:carbohydrate derivative biosynthetic process"/>
    <property type="evidence" value="ECO:0007669"/>
    <property type="project" value="UniProtKB-ARBA"/>
</dbReference>
<evidence type="ECO:0000256" key="3">
    <source>
        <dbReference type="ARBA" id="ARBA00022679"/>
    </source>
</evidence>
<evidence type="ECO:0000313" key="7">
    <source>
        <dbReference type="Proteomes" id="UP000246303"/>
    </source>
</evidence>
<evidence type="ECO:0000259" key="5">
    <source>
        <dbReference type="Pfam" id="PF13579"/>
    </source>
</evidence>
<keyword evidence="2" id="KW-0328">Glycosyltransferase</keyword>
<keyword evidence="7" id="KW-1185">Reference proteome</keyword>
<dbReference type="CDD" id="cd03794">
    <property type="entry name" value="GT4_WbuB-like"/>
    <property type="match status" value="1"/>
</dbReference>
<name>A0A2V3DP06_9MICC</name>
<dbReference type="AlphaFoldDB" id="A0A2V3DP06"/>
<feature type="domain" description="Glycosyltransferase subfamily 4-like N-terminal" evidence="5">
    <location>
        <begin position="191"/>
        <end position="365"/>
    </location>
</feature>
<dbReference type="Pfam" id="PF00534">
    <property type="entry name" value="Glycos_transf_1"/>
    <property type="match status" value="1"/>
</dbReference>
<dbReference type="Gene3D" id="3.40.50.2000">
    <property type="entry name" value="Glycogen Phosphorylase B"/>
    <property type="match status" value="2"/>
</dbReference>
<keyword evidence="3 6" id="KW-0808">Transferase</keyword>
<reference evidence="6 7" key="1">
    <citation type="submission" date="2018-05" db="EMBL/GenBank/DDBJ databases">
        <title>Genetic diversity of glacier-inhabiting Cryobacterium bacteria in China and description of Cryobacterium mengkeensis sp. nov. and Arthrobacter glacialis sp. nov.</title>
        <authorList>
            <person name="Liu Q."/>
            <person name="Xin Y.-H."/>
        </authorList>
    </citation>
    <scope>NUCLEOTIDE SEQUENCE [LARGE SCALE GENOMIC DNA]</scope>
    <source>
        <strain evidence="6 7">GP3</strain>
    </source>
</reference>
<organism evidence="6 7">
    <name type="scientific">Arthrobacter psychrochitiniphilus</name>
    <dbReference type="NCBI Taxonomy" id="291045"/>
    <lineage>
        <taxon>Bacteria</taxon>
        <taxon>Bacillati</taxon>
        <taxon>Actinomycetota</taxon>
        <taxon>Actinomycetes</taxon>
        <taxon>Micrococcales</taxon>
        <taxon>Micrococcaceae</taxon>
        <taxon>Arthrobacter</taxon>
    </lineage>
</organism>
<accession>A0A2V3DP06</accession>
<dbReference type="InterPro" id="IPR028098">
    <property type="entry name" value="Glyco_trans_4-like_N"/>
</dbReference>
<dbReference type="OrthoDB" id="509705at2"/>
<evidence type="ECO:0000259" key="4">
    <source>
        <dbReference type="Pfam" id="PF00534"/>
    </source>
</evidence>
<dbReference type="Proteomes" id="UP000246303">
    <property type="component" value="Unassembled WGS sequence"/>
</dbReference>
<proteinExistence type="predicted"/>
<evidence type="ECO:0000256" key="2">
    <source>
        <dbReference type="ARBA" id="ARBA00022676"/>
    </source>
</evidence>
<evidence type="ECO:0000256" key="1">
    <source>
        <dbReference type="ARBA" id="ARBA00021292"/>
    </source>
</evidence>
<dbReference type="InterPro" id="IPR001296">
    <property type="entry name" value="Glyco_trans_1"/>
</dbReference>
<dbReference type="SUPFAM" id="SSF53756">
    <property type="entry name" value="UDP-Glycosyltransferase/glycogen phosphorylase"/>
    <property type="match status" value="1"/>
</dbReference>
<dbReference type="GO" id="GO:0016757">
    <property type="term" value="F:glycosyltransferase activity"/>
    <property type="evidence" value="ECO:0007669"/>
    <property type="project" value="UniProtKB-KW"/>
</dbReference>
<dbReference type="PANTHER" id="PTHR45947">
    <property type="entry name" value="SULFOQUINOVOSYL TRANSFERASE SQD2"/>
    <property type="match status" value="1"/>
</dbReference>
<dbReference type="InterPro" id="IPR050194">
    <property type="entry name" value="Glycosyltransferase_grp1"/>
</dbReference>
<comment type="caution">
    <text evidence="6">The sequence shown here is derived from an EMBL/GenBank/DDBJ whole genome shotgun (WGS) entry which is preliminary data.</text>
</comment>